<dbReference type="EMBL" id="CH408156">
    <property type="protein sequence ID" value="EDK37713.2"/>
    <property type="molecule type" value="Genomic_DNA"/>
</dbReference>
<evidence type="ECO:0000313" key="4">
    <source>
        <dbReference type="Proteomes" id="UP000001997"/>
    </source>
</evidence>
<dbReference type="GeneID" id="5127814"/>
<dbReference type="GO" id="GO:0005634">
    <property type="term" value="C:nucleus"/>
    <property type="evidence" value="ECO:0007669"/>
    <property type="project" value="TreeGrafter"/>
</dbReference>
<dbReference type="InterPro" id="IPR021569">
    <property type="entry name" value="TUG-UBL1"/>
</dbReference>
<keyword evidence="4" id="KW-1185">Reference proteome</keyword>
<dbReference type="GO" id="GO:0012506">
    <property type="term" value="C:vesicle membrane"/>
    <property type="evidence" value="ECO:0007669"/>
    <property type="project" value="TreeGrafter"/>
</dbReference>
<feature type="compositionally biased region" description="Polar residues" evidence="1">
    <location>
        <begin position="477"/>
        <end position="492"/>
    </location>
</feature>
<dbReference type="STRING" id="294746.A5DEW0"/>
<evidence type="ECO:0000256" key="1">
    <source>
        <dbReference type="SAM" id="MobiDB-lite"/>
    </source>
</evidence>
<dbReference type="Pfam" id="PF11470">
    <property type="entry name" value="TUG-UBL1"/>
    <property type="match status" value="1"/>
</dbReference>
<dbReference type="OMA" id="ERIMLIW"/>
<feature type="region of interest" description="Disordered" evidence="1">
    <location>
        <begin position="457"/>
        <end position="492"/>
    </location>
</feature>
<organism evidence="3 4">
    <name type="scientific">Meyerozyma guilliermondii (strain ATCC 6260 / CBS 566 / DSM 6381 / JCM 1539 / NBRC 10279 / NRRL Y-324)</name>
    <name type="common">Yeast</name>
    <name type="synonym">Candida guilliermondii</name>
    <dbReference type="NCBI Taxonomy" id="294746"/>
    <lineage>
        <taxon>Eukaryota</taxon>
        <taxon>Fungi</taxon>
        <taxon>Dikarya</taxon>
        <taxon>Ascomycota</taxon>
        <taxon>Saccharomycotina</taxon>
        <taxon>Pichiomycetes</taxon>
        <taxon>Debaryomycetaceae</taxon>
        <taxon>Meyerozyma</taxon>
    </lineage>
</organism>
<feature type="domain" description="TUG ubiquitin-like" evidence="2">
    <location>
        <begin position="23"/>
        <end position="86"/>
    </location>
</feature>
<feature type="region of interest" description="Disordered" evidence="1">
    <location>
        <begin position="215"/>
        <end position="303"/>
    </location>
</feature>
<dbReference type="HOGENOM" id="CLU_521749_0_0_1"/>
<dbReference type="KEGG" id="pgu:PGUG_01811"/>
<dbReference type="FunCoup" id="A5DEW0">
    <property type="interactions" value="38"/>
</dbReference>
<dbReference type="eggNOG" id="ENOG502S0EM">
    <property type="taxonomic scope" value="Eukaryota"/>
</dbReference>
<dbReference type="PANTHER" id="PTHR46467:SF1">
    <property type="entry name" value="TETHER CONTAINING UBX DOMAIN FOR GLUT4"/>
    <property type="match status" value="1"/>
</dbReference>
<dbReference type="InterPro" id="IPR029071">
    <property type="entry name" value="Ubiquitin-like_domsf"/>
</dbReference>
<name>A5DEW0_PICGU</name>
<dbReference type="SUPFAM" id="SSF54236">
    <property type="entry name" value="Ubiquitin-like"/>
    <property type="match status" value="1"/>
</dbReference>
<dbReference type="Gene3D" id="3.10.20.90">
    <property type="entry name" value="Phosphatidylinositol 3-kinase Catalytic Subunit, Chain A, domain 1"/>
    <property type="match status" value="1"/>
</dbReference>
<feature type="compositionally biased region" description="Polar residues" evidence="1">
    <location>
        <begin position="289"/>
        <end position="300"/>
    </location>
</feature>
<dbReference type="Proteomes" id="UP000001997">
    <property type="component" value="Unassembled WGS sequence"/>
</dbReference>
<sequence>MRPHLKFAAFSNPCNMSASFNVVYGNITKRVEARKSDTVHQLTNICMQKYKIDSNMRGELHYNGKRLDSSLPIRLANLANNSRLTLSVQSVGDSKDKNVNVKLMVVFPDNKTHTFISTVPANIMLVKLVESMEKSNNVDLMEVPGYYMKLSVVNTQLSSLDERFTTVRLNSIIGLDVSSLVIRLSYSRVDNHETVLKQKEIVKKQLEEQQKWNERRELERVERERQSAQERELSETRQEPVDEANSNENETISKQAPSNRFVDQPPQPSISSVSSRVDHTTHVEPNPVAQPTSQNNSQKPESAEYFIPSDKRYIYENSDDDYDMTVTQAQKYHKLIQDSAARKAPKQARKPQSYSVRIKFPDRSLLQLAFAADSKFGQILKELDHYILPAYKENYHLKVAYPPFKKLEFSFSANNTRLDEHGEFGSNENIVLLWEVTDGDASGPFIDTKLVNAKETTELPEIQLESNRGQLPDDTQKPQGKKSTWLQKTFKK</sequence>
<gene>
    <name evidence="3" type="ORF">PGUG_01811</name>
</gene>
<feature type="compositionally biased region" description="Basic and acidic residues" evidence="1">
    <location>
        <begin position="215"/>
        <end position="240"/>
    </location>
</feature>
<proteinExistence type="predicted"/>
<accession>A5DEW0</accession>
<dbReference type="OrthoDB" id="440781at2759"/>
<dbReference type="RefSeq" id="XP_001486140.2">
    <property type="nucleotide sequence ID" value="XM_001486090.1"/>
</dbReference>
<dbReference type="InParanoid" id="A5DEW0"/>
<dbReference type="PANTHER" id="PTHR46467">
    <property type="entry name" value="TETHER CONTAINING UBX DOMAIN FOR GLUT4"/>
    <property type="match status" value="1"/>
</dbReference>
<feature type="compositionally biased region" description="Polar residues" evidence="1">
    <location>
        <begin position="244"/>
        <end position="258"/>
    </location>
</feature>
<evidence type="ECO:0000259" key="2">
    <source>
        <dbReference type="Pfam" id="PF11470"/>
    </source>
</evidence>
<dbReference type="VEuPathDB" id="FungiDB:PGUG_01811"/>
<protein>
    <recommendedName>
        <fullName evidence="2">TUG ubiquitin-like domain-containing protein</fullName>
    </recommendedName>
</protein>
<reference evidence="3 4" key="1">
    <citation type="journal article" date="2009" name="Nature">
        <title>Evolution of pathogenicity and sexual reproduction in eight Candida genomes.</title>
        <authorList>
            <person name="Butler G."/>
            <person name="Rasmussen M.D."/>
            <person name="Lin M.F."/>
            <person name="Santos M.A."/>
            <person name="Sakthikumar S."/>
            <person name="Munro C.A."/>
            <person name="Rheinbay E."/>
            <person name="Grabherr M."/>
            <person name="Forche A."/>
            <person name="Reedy J.L."/>
            <person name="Agrafioti I."/>
            <person name="Arnaud M.B."/>
            <person name="Bates S."/>
            <person name="Brown A.J."/>
            <person name="Brunke S."/>
            <person name="Costanzo M.C."/>
            <person name="Fitzpatrick D.A."/>
            <person name="de Groot P.W."/>
            <person name="Harris D."/>
            <person name="Hoyer L.L."/>
            <person name="Hube B."/>
            <person name="Klis F.M."/>
            <person name="Kodira C."/>
            <person name="Lennard N."/>
            <person name="Logue M.E."/>
            <person name="Martin R."/>
            <person name="Neiman A.M."/>
            <person name="Nikolaou E."/>
            <person name="Quail M.A."/>
            <person name="Quinn J."/>
            <person name="Santos M.C."/>
            <person name="Schmitzberger F.F."/>
            <person name="Sherlock G."/>
            <person name="Shah P."/>
            <person name="Silverstein K.A."/>
            <person name="Skrzypek M.S."/>
            <person name="Soll D."/>
            <person name="Staggs R."/>
            <person name="Stansfield I."/>
            <person name="Stumpf M.P."/>
            <person name="Sudbery P.E."/>
            <person name="Srikantha T."/>
            <person name="Zeng Q."/>
            <person name="Berman J."/>
            <person name="Berriman M."/>
            <person name="Heitman J."/>
            <person name="Gow N.A."/>
            <person name="Lorenz M.C."/>
            <person name="Birren B.W."/>
            <person name="Kellis M."/>
            <person name="Cuomo C.A."/>
        </authorList>
    </citation>
    <scope>NUCLEOTIDE SEQUENCE [LARGE SCALE GENOMIC DNA]</scope>
    <source>
        <strain evidence="4">ATCC 6260 / CBS 566 / DSM 6381 / JCM 1539 / NBRC 10279 / NRRL Y-324</strain>
    </source>
</reference>
<dbReference type="GO" id="GO:0005737">
    <property type="term" value="C:cytoplasm"/>
    <property type="evidence" value="ECO:0007669"/>
    <property type="project" value="TreeGrafter"/>
</dbReference>
<dbReference type="AlphaFoldDB" id="A5DEW0"/>
<dbReference type="GO" id="GO:0006886">
    <property type="term" value="P:intracellular protein transport"/>
    <property type="evidence" value="ECO:0007669"/>
    <property type="project" value="TreeGrafter"/>
</dbReference>
<evidence type="ECO:0000313" key="3">
    <source>
        <dbReference type="EMBL" id="EDK37713.2"/>
    </source>
</evidence>